<dbReference type="Gene3D" id="2.40.30.110">
    <property type="entry name" value="Aminomethyltransferase beta-barrel domains"/>
    <property type="match status" value="1"/>
</dbReference>
<gene>
    <name evidence="11" type="ORF">SEMRO_197_G083760.1</name>
</gene>
<keyword evidence="12" id="KW-1185">Reference proteome</keyword>
<feature type="domain" description="GCVT N-terminal" evidence="9">
    <location>
        <begin position="39"/>
        <end position="297"/>
    </location>
</feature>
<comment type="similarity">
    <text evidence="1 8">Belongs to the GcvT family.</text>
</comment>
<comment type="catalytic activity">
    <reaction evidence="6 8">
        <text>N(6)-[(R)-S(8)-aminomethyldihydrolipoyl]-L-lysyl-[protein] + (6S)-5,6,7,8-tetrahydrofolate = N(6)-[(R)-dihydrolipoyl]-L-lysyl-[protein] + (6R)-5,10-methylene-5,6,7,8-tetrahydrofolate + NH4(+)</text>
        <dbReference type="Rhea" id="RHEA:16945"/>
        <dbReference type="Rhea" id="RHEA-COMP:10475"/>
        <dbReference type="Rhea" id="RHEA-COMP:10492"/>
        <dbReference type="ChEBI" id="CHEBI:15636"/>
        <dbReference type="ChEBI" id="CHEBI:28938"/>
        <dbReference type="ChEBI" id="CHEBI:57453"/>
        <dbReference type="ChEBI" id="CHEBI:83100"/>
        <dbReference type="ChEBI" id="CHEBI:83143"/>
        <dbReference type="EC" id="2.1.2.10"/>
    </reaction>
</comment>
<dbReference type="InterPro" id="IPR029043">
    <property type="entry name" value="GcvT/YgfZ_C"/>
</dbReference>
<dbReference type="PANTHER" id="PTHR43757">
    <property type="entry name" value="AMINOMETHYLTRANSFERASE"/>
    <property type="match status" value="1"/>
</dbReference>
<evidence type="ECO:0000256" key="8">
    <source>
        <dbReference type="RuleBase" id="RU003981"/>
    </source>
</evidence>
<dbReference type="Gene3D" id="3.30.1360.120">
    <property type="entry name" value="Probable tRNA modification gtpase trme, domain 1"/>
    <property type="match status" value="1"/>
</dbReference>
<dbReference type="InterPro" id="IPR028896">
    <property type="entry name" value="GcvT/YgfZ/DmdA"/>
</dbReference>
<keyword evidence="8" id="KW-0496">Mitochondrion</keyword>
<proteinExistence type="inferred from homology"/>
<dbReference type="Proteomes" id="UP001153069">
    <property type="component" value="Unassembled WGS sequence"/>
</dbReference>
<dbReference type="EC" id="2.1.2.10" evidence="2 8"/>
<dbReference type="PANTHER" id="PTHR43757:SF2">
    <property type="entry name" value="AMINOMETHYLTRANSFERASE, MITOCHONDRIAL"/>
    <property type="match status" value="1"/>
</dbReference>
<keyword evidence="8" id="KW-0809">Transit peptide</keyword>
<dbReference type="EMBL" id="CAICTM010000196">
    <property type="protein sequence ID" value="CAB9504436.1"/>
    <property type="molecule type" value="Genomic_DNA"/>
</dbReference>
<dbReference type="AlphaFoldDB" id="A0A9N8DPN0"/>
<dbReference type="Pfam" id="PF01571">
    <property type="entry name" value="GCV_T"/>
    <property type="match status" value="1"/>
</dbReference>
<comment type="caution">
    <text evidence="11">The sequence shown here is derived from an EMBL/GenBank/DDBJ whole genome shotgun (WGS) entry which is preliminary data.</text>
</comment>
<dbReference type="GO" id="GO:0004047">
    <property type="term" value="F:aminomethyltransferase activity"/>
    <property type="evidence" value="ECO:0007669"/>
    <property type="project" value="UniProtKB-EC"/>
</dbReference>
<comment type="function">
    <text evidence="8">The glycine cleavage system catalyzes the degradation of glycine.</text>
</comment>
<sequence length="415" mass="44837">MSSTTTLARTALQRVTRHQTNAVRTFAASSENLVKTALNDLHKELGGDMVPFAGYELPVLYKGENGGVMKEHLWCREQGKAALFDVSHMGQIRWHGADRVKFLESVVVGDIAGLAPGQGCLSLVTNEKGGIIDDTVITNAGDFVYMVVNGATKFGDMEHFQQQMTAFGGDVTMEYLEDSKQLLAVQGPGAAAAVAKLLPSDFNLEKMAFMTGTATTLDGIEECRITRCGYTGEDGFEIAMPAESAVSIASKLLEDPTVNPTGLGARDSLRLEAGLCLYGNDLDATTNPVEGNLTWTMGGKDGRRRKEQGFVGAEHILTPEGKLRKVSRKRVGIMGMKAPARGHAELYDETGETQIGEITSGTFSPCLKKPIAMGYVDAAYQKAGTNVQVKIRNKLQPAAVTKMPFVEARYYRVPE</sequence>
<name>A0A9N8DPN0_9STRA</name>
<dbReference type="FunFam" id="3.30.70.1400:FF:000001">
    <property type="entry name" value="Aminomethyltransferase"/>
    <property type="match status" value="1"/>
</dbReference>
<evidence type="ECO:0000313" key="12">
    <source>
        <dbReference type="Proteomes" id="UP001153069"/>
    </source>
</evidence>
<dbReference type="NCBIfam" id="TIGR00528">
    <property type="entry name" value="gcvT"/>
    <property type="match status" value="1"/>
</dbReference>
<reference evidence="11" key="1">
    <citation type="submission" date="2020-06" db="EMBL/GenBank/DDBJ databases">
        <authorList>
            <consortium name="Plant Systems Biology data submission"/>
        </authorList>
    </citation>
    <scope>NUCLEOTIDE SEQUENCE</scope>
    <source>
        <strain evidence="11">D6</strain>
    </source>
</reference>
<evidence type="ECO:0000259" key="9">
    <source>
        <dbReference type="Pfam" id="PF01571"/>
    </source>
</evidence>
<dbReference type="Gene3D" id="3.30.70.1400">
    <property type="entry name" value="Aminomethyltransferase beta-barrel domains"/>
    <property type="match status" value="1"/>
</dbReference>
<dbReference type="FunFam" id="2.40.30.110:FF:000002">
    <property type="entry name" value="Aminomethyltransferase"/>
    <property type="match status" value="1"/>
</dbReference>
<evidence type="ECO:0000256" key="6">
    <source>
        <dbReference type="ARBA" id="ARBA00047665"/>
    </source>
</evidence>
<dbReference type="Gene3D" id="4.10.1250.10">
    <property type="entry name" value="Aminomethyltransferase fragment"/>
    <property type="match status" value="1"/>
</dbReference>
<keyword evidence="3 8" id="KW-0032">Aminotransferase</keyword>
<dbReference type="InterPro" id="IPR006222">
    <property type="entry name" value="GCVT_N"/>
</dbReference>
<evidence type="ECO:0000256" key="5">
    <source>
        <dbReference type="ARBA" id="ARBA00031395"/>
    </source>
</evidence>
<evidence type="ECO:0000256" key="2">
    <source>
        <dbReference type="ARBA" id="ARBA00012616"/>
    </source>
</evidence>
<protein>
    <recommendedName>
        <fullName evidence="2 8">Aminomethyltransferase</fullName>
        <ecNumber evidence="2 8">2.1.2.10</ecNumber>
    </recommendedName>
    <alternativeName>
        <fullName evidence="5 8">Glycine cleavage system T protein</fullName>
    </alternativeName>
</protein>
<accession>A0A9N8DPN0</accession>
<dbReference type="PIRSF" id="PIRSF006487">
    <property type="entry name" value="GcvT"/>
    <property type="match status" value="1"/>
</dbReference>
<dbReference type="OrthoDB" id="10263536at2759"/>
<organism evidence="11 12">
    <name type="scientific">Seminavis robusta</name>
    <dbReference type="NCBI Taxonomy" id="568900"/>
    <lineage>
        <taxon>Eukaryota</taxon>
        <taxon>Sar</taxon>
        <taxon>Stramenopiles</taxon>
        <taxon>Ochrophyta</taxon>
        <taxon>Bacillariophyta</taxon>
        <taxon>Bacillariophyceae</taxon>
        <taxon>Bacillariophycidae</taxon>
        <taxon>Naviculales</taxon>
        <taxon>Naviculaceae</taxon>
        <taxon>Seminavis</taxon>
    </lineage>
</organism>
<comment type="subunit">
    <text evidence="8">The glycine cleavage system is composed of four proteins: P, T, L and H.</text>
</comment>
<dbReference type="GO" id="GO:0005739">
    <property type="term" value="C:mitochondrion"/>
    <property type="evidence" value="ECO:0007669"/>
    <property type="project" value="UniProtKB-SubCell"/>
</dbReference>
<dbReference type="Pfam" id="PF08669">
    <property type="entry name" value="GCV_T_C"/>
    <property type="match status" value="1"/>
</dbReference>
<dbReference type="InterPro" id="IPR006223">
    <property type="entry name" value="GcvT"/>
</dbReference>
<evidence type="ECO:0000256" key="1">
    <source>
        <dbReference type="ARBA" id="ARBA00008609"/>
    </source>
</evidence>
<feature type="domain" description="Aminomethyltransferase C-terminal" evidence="10">
    <location>
        <begin position="328"/>
        <end position="406"/>
    </location>
</feature>
<keyword evidence="4 8" id="KW-0808">Transferase</keyword>
<evidence type="ECO:0000256" key="3">
    <source>
        <dbReference type="ARBA" id="ARBA00022576"/>
    </source>
</evidence>
<dbReference type="NCBIfam" id="NF001567">
    <property type="entry name" value="PRK00389.1"/>
    <property type="match status" value="1"/>
</dbReference>
<feature type="binding site" evidence="7">
    <location>
        <position position="237"/>
    </location>
    <ligand>
        <name>substrate</name>
    </ligand>
</feature>
<dbReference type="GO" id="GO:0006546">
    <property type="term" value="P:glycine catabolic process"/>
    <property type="evidence" value="ECO:0007669"/>
    <property type="project" value="InterPro"/>
</dbReference>
<comment type="subcellular location">
    <subcellularLocation>
        <location evidence="8">Mitochondrion</location>
    </subcellularLocation>
</comment>
<dbReference type="GO" id="GO:0005960">
    <property type="term" value="C:glycine cleavage complex"/>
    <property type="evidence" value="ECO:0007669"/>
    <property type="project" value="InterPro"/>
</dbReference>
<evidence type="ECO:0000256" key="7">
    <source>
        <dbReference type="PIRSR" id="PIRSR006487-1"/>
    </source>
</evidence>
<dbReference type="InterPro" id="IPR027266">
    <property type="entry name" value="TrmE/GcvT-like"/>
</dbReference>
<dbReference type="GO" id="GO:0008483">
    <property type="term" value="F:transaminase activity"/>
    <property type="evidence" value="ECO:0007669"/>
    <property type="project" value="UniProtKB-KW"/>
</dbReference>
<evidence type="ECO:0000259" key="10">
    <source>
        <dbReference type="Pfam" id="PF08669"/>
    </source>
</evidence>
<evidence type="ECO:0000256" key="4">
    <source>
        <dbReference type="ARBA" id="ARBA00022679"/>
    </source>
</evidence>
<dbReference type="InterPro" id="IPR013977">
    <property type="entry name" value="GcvT_C"/>
</dbReference>
<dbReference type="SUPFAM" id="SSF103025">
    <property type="entry name" value="Folate-binding domain"/>
    <property type="match status" value="1"/>
</dbReference>
<evidence type="ECO:0000313" key="11">
    <source>
        <dbReference type="EMBL" id="CAB9504436.1"/>
    </source>
</evidence>
<dbReference type="SUPFAM" id="SSF101790">
    <property type="entry name" value="Aminomethyltransferase beta-barrel domain"/>
    <property type="match status" value="1"/>
</dbReference>